<keyword evidence="7" id="KW-1185">Reference proteome</keyword>
<evidence type="ECO:0000256" key="3">
    <source>
        <dbReference type="ARBA" id="ARBA00022827"/>
    </source>
</evidence>
<name>A0A154BLE3_ANASB</name>
<dbReference type="RefSeq" id="WP_066245877.1">
    <property type="nucleotide sequence ID" value="NZ_LSGP01000028.1"/>
</dbReference>
<reference evidence="6 7" key="1">
    <citation type="submission" date="2016-02" db="EMBL/GenBank/DDBJ databases">
        <title>Anaerosporomusa subterraneum gen. nov., sp. nov., a spore-forming obligate anaerobe isolated from saprolite.</title>
        <authorList>
            <person name="Choi J.K."/>
            <person name="Shah M."/>
            <person name="Yee N."/>
        </authorList>
    </citation>
    <scope>NUCLEOTIDE SEQUENCE [LARGE SCALE GENOMIC DNA]</scope>
    <source>
        <strain evidence="6 7">RU4</strain>
    </source>
</reference>
<keyword evidence="3" id="KW-0274">FAD</keyword>
<evidence type="ECO:0000256" key="4">
    <source>
        <dbReference type="ARBA" id="ARBA00023002"/>
    </source>
</evidence>
<gene>
    <name evidence="6" type="ORF">AXX12_16355</name>
</gene>
<dbReference type="GO" id="GO:0050660">
    <property type="term" value="F:flavin adenine dinucleotide binding"/>
    <property type="evidence" value="ECO:0007669"/>
    <property type="project" value="InterPro"/>
</dbReference>
<comment type="caution">
    <text evidence="6">The sequence shown here is derived from an EMBL/GenBank/DDBJ whole genome shotgun (WGS) entry which is preliminary data.</text>
</comment>
<keyword evidence="4" id="KW-0560">Oxidoreductase</keyword>
<organism evidence="6 7">
    <name type="scientific">Anaerosporomusa subterranea</name>
    <dbReference type="NCBI Taxonomy" id="1794912"/>
    <lineage>
        <taxon>Bacteria</taxon>
        <taxon>Bacillati</taxon>
        <taxon>Bacillota</taxon>
        <taxon>Negativicutes</taxon>
        <taxon>Acetonemataceae</taxon>
        <taxon>Anaerosporomusa</taxon>
    </lineage>
</organism>
<dbReference type="FunFam" id="1.10.45.10:FF:000001">
    <property type="entry name" value="D-lactate dehydrogenase mitochondrial"/>
    <property type="match status" value="1"/>
</dbReference>
<protein>
    <recommendedName>
        <fullName evidence="5">FAD-binding oxidoreductase/transferase type 4 C-terminal domain-containing protein</fullName>
    </recommendedName>
</protein>
<dbReference type="PANTHER" id="PTHR42934">
    <property type="entry name" value="GLYCOLATE OXIDASE SUBUNIT GLCD"/>
    <property type="match status" value="1"/>
</dbReference>
<dbReference type="InterPro" id="IPR004113">
    <property type="entry name" value="FAD-bd_oxidored_4_C"/>
</dbReference>
<evidence type="ECO:0000256" key="2">
    <source>
        <dbReference type="ARBA" id="ARBA00022630"/>
    </source>
</evidence>
<comment type="cofactor">
    <cofactor evidence="1">
        <name>FAD</name>
        <dbReference type="ChEBI" id="CHEBI:57692"/>
    </cofactor>
</comment>
<keyword evidence="2" id="KW-0285">Flavoprotein</keyword>
<dbReference type="InterPro" id="IPR016171">
    <property type="entry name" value="Vanillyl_alc_oxidase_C-sub2"/>
</dbReference>
<accession>A0A154BLE3</accession>
<dbReference type="EMBL" id="LSGP01000028">
    <property type="protein sequence ID" value="KYZ74794.1"/>
    <property type="molecule type" value="Genomic_DNA"/>
</dbReference>
<sequence length="77" mass="8740">MAHYNPVTLRIAEIQQNVFDYAYKVGGKLSGEHGIGYKKKALMEQYTSEVELDVMRSIKKAMDPNHILNPGKIFDVV</sequence>
<dbReference type="InterPro" id="IPR016164">
    <property type="entry name" value="FAD-linked_Oxase-like_C"/>
</dbReference>
<dbReference type="Proteomes" id="UP000076268">
    <property type="component" value="Unassembled WGS sequence"/>
</dbReference>
<dbReference type="InterPro" id="IPR051914">
    <property type="entry name" value="FAD-linked_OxidoTrans_Type4"/>
</dbReference>
<dbReference type="Pfam" id="PF02913">
    <property type="entry name" value="FAD-oxidase_C"/>
    <property type="match status" value="1"/>
</dbReference>
<evidence type="ECO:0000313" key="7">
    <source>
        <dbReference type="Proteomes" id="UP000076268"/>
    </source>
</evidence>
<dbReference type="STRING" id="1794912.AXX12_16355"/>
<dbReference type="PANTHER" id="PTHR42934:SF2">
    <property type="entry name" value="GLYCOLATE OXIDASE SUBUNIT GLCD"/>
    <property type="match status" value="1"/>
</dbReference>
<dbReference type="Gene3D" id="1.10.45.10">
    <property type="entry name" value="Vanillyl-alcohol Oxidase, Chain A, domain 4"/>
    <property type="match status" value="1"/>
</dbReference>
<feature type="domain" description="FAD-binding oxidoreductase/transferase type 4 C-terminal" evidence="5">
    <location>
        <begin position="10"/>
        <end position="73"/>
    </location>
</feature>
<evidence type="ECO:0000313" key="6">
    <source>
        <dbReference type="EMBL" id="KYZ74794.1"/>
    </source>
</evidence>
<dbReference type="GO" id="GO:0016491">
    <property type="term" value="F:oxidoreductase activity"/>
    <property type="evidence" value="ECO:0007669"/>
    <property type="project" value="UniProtKB-KW"/>
</dbReference>
<proteinExistence type="predicted"/>
<evidence type="ECO:0000256" key="1">
    <source>
        <dbReference type="ARBA" id="ARBA00001974"/>
    </source>
</evidence>
<evidence type="ECO:0000259" key="5">
    <source>
        <dbReference type="Pfam" id="PF02913"/>
    </source>
</evidence>
<dbReference type="AlphaFoldDB" id="A0A154BLE3"/>
<dbReference type="SUPFAM" id="SSF55103">
    <property type="entry name" value="FAD-linked oxidases, C-terminal domain"/>
    <property type="match status" value="1"/>
</dbReference>